<dbReference type="SUPFAM" id="SSF56112">
    <property type="entry name" value="Protein kinase-like (PK-like)"/>
    <property type="match status" value="1"/>
</dbReference>
<dbReference type="Gene3D" id="3.90.1200.10">
    <property type="match status" value="1"/>
</dbReference>
<dbReference type="Pfam" id="PF01636">
    <property type="entry name" value="APH"/>
    <property type="match status" value="1"/>
</dbReference>
<protein>
    <recommendedName>
        <fullName evidence="1">Aminoglycoside phosphotransferase domain-containing protein</fullName>
    </recommendedName>
</protein>
<organism evidence="2 3">
    <name type="scientific">Imshaugia aleurites</name>
    <dbReference type="NCBI Taxonomy" id="172621"/>
    <lineage>
        <taxon>Eukaryota</taxon>
        <taxon>Fungi</taxon>
        <taxon>Dikarya</taxon>
        <taxon>Ascomycota</taxon>
        <taxon>Pezizomycotina</taxon>
        <taxon>Lecanoromycetes</taxon>
        <taxon>OSLEUM clade</taxon>
        <taxon>Lecanoromycetidae</taxon>
        <taxon>Lecanorales</taxon>
        <taxon>Lecanorineae</taxon>
        <taxon>Parmeliaceae</taxon>
        <taxon>Imshaugia</taxon>
    </lineage>
</organism>
<dbReference type="OrthoDB" id="10003767at2759"/>
<evidence type="ECO:0000313" key="3">
    <source>
        <dbReference type="Proteomes" id="UP000664534"/>
    </source>
</evidence>
<comment type="caution">
    <text evidence="2">The sequence shown here is derived from an EMBL/GenBank/DDBJ whole genome shotgun (WGS) entry which is preliminary data.</text>
</comment>
<feature type="domain" description="Aminoglycoside phosphotransferase" evidence="1">
    <location>
        <begin position="73"/>
        <end position="301"/>
    </location>
</feature>
<dbReference type="Gene3D" id="3.30.200.20">
    <property type="entry name" value="Phosphorylase Kinase, domain 1"/>
    <property type="match status" value="1"/>
</dbReference>
<dbReference type="InterPro" id="IPR002575">
    <property type="entry name" value="Aminoglycoside_PTrfase"/>
</dbReference>
<dbReference type="EMBL" id="CAJPDT010000018">
    <property type="protein sequence ID" value="CAF9917191.1"/>
    <property type="molecule type" value="Genomic_DNA"/>
</dbReference>
<keyword evidence="3" id="KW-1185">Reference proteome</keyword>
<name>A0A8H3F2W4_9LECA</name>
<sequence>MTDQPNFKGYIWSGHEASDWPTAISFSNSIDWDALCRYASKLYNDEICTMDPQITGGGRHLVRIINFADGTRWVAKFRVPYIQTTENDAPDRVLQQEVDCMELVKARTHVPVPRVFGYNTDPGNDIGGSFILMDCLSGNAAVDLEHRVPMSPEQRKSFYGEVAGFHAEISSITFPKIGTLTRREDGTWGIGPLRGLGGPFNTATEYLEAWADAAEFRGLEDFKAIHRPRYGAQYGEEFASQLEASILAFPSELQKLTATIPIRNYGPFPLIHPDFACWNVVVDDYYKVLGVIDWEFAHSGPWEMVHFPACFMPTPAPMDLSTNYDENGMPVNEKIKQEFQEMREYREVVRKVEQAKGLLPTLSAVLGDGAGQDLAHALHLYVDDGKHGAYCKVLDAHRERWTKGDKGAEEA</sequence>
<evidence type="ECO:0000259" key="1">
    <source>
        <dbReference type="Pfam" id="PF01636"/>
    </source>
</evidence>
<accession>A0A8H3F2W4</accession>
<proteinExistence type="predicted"/>
<dbReference type="InterPro" id="IPR011009">
    <property type="entry name" value="Kinase-like_dom_sf"/>
</dbReference>
<dbReference type="AlphaFoldDB" id="A0A8H3F2W4"/>
<evidence type="ECO:0000313" key="2">
    <source>
        <dbReference type="EMBL" id="CAF9917191.1"/>
    </source>
</evidence>
<dbReference type="Proteomes" id="UP000664534">
    <property type="component" value="Unassembled WGS sequence"/>
</dbReference>
<dbReference type="PANTHER" id="PTHR21310:SF37">
    <property type="entry name" value="AMINOGLYCOSIDE PHOSPHOTRANSFERASE DOMAIN-CONTAINING PROTEIN"/>
    <property type="match status" value="1"/>
</dbReference>
<dbReference type="InterPro" id="IPR051678">
    <property type="entry name" value="AGP_Transferase"/>
</dbReference>
<reference evidence="2" key="1">
    <citation type="submission" date="2021-03" db="EMBL/GenBank/DDBJ databases">
        <authorList>
            <person name="Tagirdzhanova G."/>
        </authorList>
    </citation>
    <scope>NUCLEOTIDE SEQUENCE</scope>
</reference>
<dbReference type="PANTHER" id="PTHR21310">
    <property type="entry name" value="AMINOGLYCOSIDE PHOSPHOTRANSFERASE-RELATED-RELATED"/>
    <property type="match status" value="1"/>
</dbReference>
<gene>
    <name evidence="2" type="ORF">IMSHALPRED_003495</name>
</gene>